<organism evidence="2 3">
    <name type="scientific">Paratrimastix pyriformis</name>
    <dbReference type="NCBI Taxonomy" id="342808"/>
    <lineage>
        <taxon>Eukaryota</taxon>
        <taxon>Metamonada</taxon>
        <taxon>Preaxostyla</taxon>
        <taxon>Paratrimastigidae</taxon>
        <taxon>Paratrimastix</taxon>
    </lineage>
</organism>
<dbReference type="SUPFAM" id="SSF52540">
    <property type="entry name" value="P-loop containing nucleoside triphosphate hydrolases"/>
    <property type="match status" value="1"/>
</dbReference>
<accession>A0ABQ8UJF6</accession>
<evidence type="ECO:0000313" key="3">
    <source>
        <dbReference type="Proteomes" id="UP001141327"/>
    </source>
</evidence>
<evidence type="ECO:0000313" key="2">
    <source>
        <dbReference type="EMBL" id="KAJ4456930.1"/>
    </source>
</evidence>
<evidence type="ECO:0000256" key="1">
    <source>
        <dbReference type="SAM" id="MobiDB-lite"/>
    </source>
</evidence>
<name>A0ABQ8UJF6_9EUKA</name>
<proteinExistence type="predicted"/>
<protein>
    <submittedName>
        <fullName evidence="2">Uncharacterized protein</fullName>
    </submittedName>
</protein>
<keyword evidence="3" id="KW-1185">Reference proteome</keyword>
<dbReference type="PANTHER" id="PTHR33129:SF1">
    <property type="entry name" value="ATP-BINDING PROTEIN"/>
    <property type="match status" value="1"/>
</dbReference>
<dbReference type="PANTHER" id="PTHR33129">
    <property type="entry name" value="PROTEIN KINASE DOMAIN-CONTAINING PROTEIN-RELATED"/>
    <property type="match status" value="1"/>
</dbReference>
<comment type="caution">
    <text evidence="2">The sequence shown here is derived from an EMBL/GenBank/DDBJ whole genome shotgun (WGS) entry which is preliminary data.</text>
</comment>
<dbReference type="EMBL" id="JAPMOS010000058">
    <property type="protein sequence ID" value="KAJ4456930.1"/>
    <property type="molecule type" value="Genomic_DNA"/>
</dbReference>
<feature type="region of interest" description="Disordered" evidence="1">
    <location>
        <begin position="623"/>
        <end position="647"/>
    </location>
</feature>
<dbReference type="Proteomes" id="UP001141327">
    <property type="component" value="Unassembled WGS sequence"/>
</dbReference>
<dbReference type="InterPro" id="IPR027417">
    <property type="entry name" value="P-loop_NTPase"/>
</dbReference>
<sequence length="647" mass="71261">MEAAGTPVLVSVDGNDAKLLYLDLGQDFAIIKQTIASHFNVAQIPKISFLVTSYGVGPVSTELGADTLPLARLEPHLVFRATSGADVPASTSVTGPAPQDATTALNLLVQFAKRASAAEIPKRASAAEIPKTASAAEIPKTASAAEIPKTASAAEIPKTQLPPPGPQIWEIPPEVAAHFRTTTPRFLVRDCYPTAFDKIQSVFMAPSPPDLLTTKTRVVVLSGTPGIGKSLFFVYWFVRQLASFPPGGRVLYLQQQLNNGFLYADGLWSRIAGSQIKNILTTAPPADARAPPLFIVADSVDLASCVPESHRVLVITTARMNWTLKFSPMQLYLPLWSYEELTPIFPESPELKKLFTHYGGIARLARELQCTLSQEEFLARTDQAFRTRLDGVNPNTTVDALANEFGDPDQHHHIFQIFPSSSLERRQIRPGTPYLRCLVKDLLRLKIERTMAEFALRKTISPQLARLQGDYFEDVAHSYLSKLDCQLEAQALLPSPHSLPLRFTPHPARVFKTPGDVVPSPDAVYWIPSQANFPAIDALFYPDPAQPPVFFQMTTAATHPIKNGRTQQFKKLAFALGCREPISLVFVVPAHMKPYKSQVVVNDFLAFNQYVLYIEPPSTTALTSPPRTDFDSDEIPLQILDDDVDDE</sequence>
<dbReference type="InterPro" id="IPR052980">
    <property type="entry name" value="Crinkler_effector"/>
</dbReference>
<gene>
    <name evidence="2" type="ORF">PAPYR_7754</name>
</gene>
<reference evidence="2" key="1">
    <citation type="journal article" date="2022" name="bioRxiv">
        <title>Genomics of Preaxostyla Flagellates Illuminates Evolutionary Transitions and the Path Towards Mitochondrial Loss.</title>
        <authorList>
            <person name="Novak L.V.F."/>
            <person name="Treitli S.C."/>
            <person name="Pyrih J."/>
            <person name="Halakuc P."/>
            <person name="Pipaliya S.V."/>
            <person name="Vacek V."/>
            <person name="Brzon O."/>
            <person name="Soukal P."/>
            <person name="Eme L."/>
            <person name="Dacks J.B."/>
            <person name="Karnkowska A."/>
            <person name="Elias M."/>
            <person name="Hampl V."/>
        </authorList>
    </citation>
    <scope>NUCLEOTIDE SEQUENCE</scope>
    <source>
        <strain evidence="2">RCP-MX</strain>
    </source>
</reference>